<keyword evidence="2" id="KW-1185">Reference proteome</keyword>
<dbReference type="HOGENOM" id="CLU_2326610_0_0_1"/>
<accession>B4GZ56</accession>
<name>B4GZ56_DROPE</name>
<evidence type="ECO:0000313" key="1">
    <source>
        <dbReference type="EMBL" id="EDW28074.1"/>
    </source>
</evidence>
<gene>
    <name evidence="1" type="primary">Dper\GL20579</name>
    <name evidence="1" type="ORF">Dper_GL20579</name>
</gene>
<protein>
    <submittedName>
        <fullName evidence="1">GL20579</fullName>
    </submittedName>
</protein>
<organism evidence="2">
    <name type="scientific">Drosophila persimilis</name>
    <name type="common">Fruit fly</name>
    <dbReference type="NCBI Taxonomy" id="7234"/>
    <lineage>
        <taxon>Eukaryota</taxon>
        <taxon>Metazoa</taxon>
        <taxon>Ecdysozoa</taxon>
        <taxon>Arthropoda</taxon>
        <taxon>Hexapoda</taxon>
        <taxon>Insecta</taxon>
        <taxon>Pterygota</taxon>
        <taxon>Neoptera</taxon>
        <taxon>Endopterygota</taxon>
        <taxon>Diptera</taxon>
        <taxon>Brachycera</taxon>
        <taxon>Muscomorpha</taxon>
        <taxon>Ephydroidea</taxon>
        <taxon>Drosophilidae</taxon>
        <taxon>Drosophila</taxon>
        <taxon>Sophophora</taxon>
    </lineage>
</organism>
<dbReference type="EMBL" id="CH479198">
    <property type="protein sequence ID" value="EDW28074.1"/>
    <property type="molecule type" value="Genomic_DNA"/>
</dbReference>
<sequence>NDQQGSVLRVSCGIQVSLKLVNKDYFNSIIQRTIYFYRFWHHVGRPTGRGMHFRLQQQRTYQWALPFTEFPWVLSGERCLQLLLLCRQRRKSCPAFHLL</sequence>
<proteinExistence type="predicted"/>
<dbReference type="AlphaFoldDB" id="B4GZ56"/>
<reference evidence="1 2" key="1">
    <citation type="journal article" date="2007" name="Nature">
        <title>Evolution of genes and genomes on the Drosophila phylogeny.</title>
        <authorList>
            <consortium name="Drosophila 12 Genomes Consortium"/>
            <person name="Clark A.G."/>
            <person name="Eisen M.B."/>
            <person name="Smith D.R."/>
            <person name="Bergman C.M."/>
            <person name="Oliver B."/>
            <person name="Markow T.A."/>
            <person name="Kaufman T.C."/>
            <person name="Kellis M."/>
            <person name="Gelbart W."/>
            <person name="Iyer V.N."/>
            <person name="Pollard D.A."/>
            <person name="Sackton T.B."/>
            <person name="Larracuente A.M."/>
            <person name="Singh N.D."/>
            <person name="Abad J.P."/>
            <person name="Abt D.N."/>
            <person name="Adryan B."/>
            <person name="Aguade M."/>
            <person name="Akashi H."/>
            <person name="Anderson W.W."/>
            <person name="Aquadro C.F."/>
            <person name="Ardell D.H."/>
            <person name="Arguello R."/>
            <person name="Artieri C.G."/>
            <person name="Barbash D.A."/>
            <person name="Barker D."/>
            <person name="Barsanti P."/>
            <person name="Batterham P."/>
            <person name="Batzoglou S."/>
            <person name="Begun D."/>
            <person name="Bhutkar A."/>
            <person name="Blanco E."/>
            <person name="Bosak S.A."/>
            <person name="Bradley R.K."/>
            <person name="Brand A.D."/>
            <person name="Brent M.R."/>
            <person name="Brooks A.N."/>
            <person name="Brown R.H."/>
            <person name="Butlin R.K."/>
            <person name="Caggese C."/>
            <person name="Calvi B.R."/>
            <person name="Bernardo de Carvalho A."/>
            <person name="Caspi A."/>
            <person name="Castrezana S."/>
            <person name="Celniker S.E."/>
            <person name="Chang J.L."/>
            <person name="Chapple C."/>
            <person name="Chatterji S."/>
            <person name="Chinwalla A."/>
            <person name="Civetta A."/>
            <person name="Clifton S.W."/>
            <person name="Comeron J.M."/>
            <person name="Costello J.C."/>
            <person name="Coyne J.A."/>
            <person name="Daub J."/>
            <person name="David R.G."/>
            <person name="Delcher A.L."/>
            <person name="Delehaunty K."/>
            <person name="Do C.B."/>
            <person name="Ebling H."/>
            <person name="Edwards K."/>
            <person name="Eickbush T."/>
            <person name="Evans J.D."/>
            <person name="Filipski A."/>
            <person name="Findeiss S."/>
            <person name="Freyhult E."/>
            <person name="Fulton L."/>
            <person name="Fulton R."/>
            <person name="Garcia A.C."/>
            <person name="Gardiner A."/>
            <person name="Garfield D.A."/>
            <person name="Garvin B.E."/>
            <person name="Gibson G."/>
            <person name="Gilbert D."/>
            <person name="Gnerre S."/>
            <person name="Godfrey J."/>
            <person name="Good R."/>
            <person name="Gotea V."/>
            <person name="Gravely B."/>
            <person name="Greenberg A.J."/>
            <person name="Griffiths-Jones S."/>
            <person name="Gross S."/>
            <person name="Guigo R."/>
            <person name="Gustafson E.A."/>
            <person name="Haerty W."/>
            <person name="Hahn M.W."/>
            <person name="Halligan D.L."/>
            <person name="Halpern A.L."/>
            <person name="Halter G.M."/>
            <person name="Han M.V."/>
            <person name="Heger A."/>
            <person name="Hillier L."/>
            <person name="Hinrichs A.S."/>
            <person name="Holmes I."/>
            <person name="Hoskins R.A."/>
            <person name="Hubisz M.J."/>
            <person name="Hultmark D."/>
            <person name="Huntley M.A."/>
            <person name="Jaffe D.B."/>
            <person name="Jagadeeshan S."/>
            <person name="Jeck W.R."/>
            <person name="Johnson J."/>
            <person name="Jones C.D."/>
            <person name="Jordan W.C."/>
            <person name="Karpen G.H."/>
            <person name="Kataoka E."/>
            <person name="Keightley P.D."/>
            <person name="Kheradpour P."/>
            <person name="Kirkness E.F."/>
            <person name="Koerich L.B."/>
            <person name="Kristiansen K."/>
            <person name="Kudrna D."/>
            <person name="Kulathinal R.J."/>
            <person name="Kumar S."/>
            <person name="Kwok R."/>
            <person name="Lander E."/>
            <person name="Langley C.H."/>
            <person name="Lapoint R."/>
            <person name="Lazzaro B.P."/>
            <person name="Lee S.J."/>
            <person name="Levesque L."/>
            <person name="Li R."/>
            <person name="Lin C.F."/>
            <person name="Lin M.F."/>
            <person name="Lindblad-Toh K."/>
            <person name="Llopart A."/>
            <person name="Long M."/>
            <person name="Low L."/>
            <person name="Lozovsky E."/>
            <person name="Lu J."/>
            <person name="Luo M."/>
            <person name="Machado C.A."/>
            <person name="Makalowski W."/>
            <person name="Marzo M."/>
            <person name="Matsuda M."/>
            <person name="Matzkin L."/>
            <person name="McAllister B."/>
            <person name="McBride C.S."/>
            <person name="McKernan B."/>
            <person name="McKernan K."/>
            <person name="Mendez-Lago M."/>
            <person name="Minx P."/>
            <person name="Mollenhauer M.U."/>
            <person name="Montooth K."/>
            <person name="Mount S.M."/>
            <person name="Mu X."/>
            <person name="Myers E."/>
            <person name="Negre B."/>
            <person name="Newfeld S."/>
            <person name="Nielsen R."/>
            <person name="Noor M.A."/>
            <person name="O'Grady P."/>
            <person name="Pachter L."/>
            <person name="Papaceit M."/>
            <person name="Parisi M.J."/>
            <person name="Parisi M."/>
            <person name="Parts L."/>
            <person name="Pedersen J.S."/>
            <person name="Pesole G."/>
            <person name="Phillippy A.M."/>
            <person name="Ponting C.P."/>
            <person name="Pop M."/>
            <person name="Porcelli D."/>
            <person name="Powell J.R."/>
            <person name="Prohaska S."/>
            <person name="Pruitt K."/>
            <person name="Puig M."/>
            <person name="Quesneville H."/>
            <person name="Ram K.R."/>
            <person name="Rand D."/>
            <person name="Rasmussen M.D."/>
            <person name="Reed L.K."/>
            <person name="Reenan R."/>
            <person name="Reily A."/>
            <person name="Remington K.A."/>
            <person name="Rieger T.T."/>
            <person name="Ritchie M.G."/>
            <person name="Robin C."/>
            <person name="Rogers Y.H."/>
            <person name="Rohde C."/>
            <person name="Rozas J."/>
            <person name="Rubenfield M.J."/>
            <person name="Ruiz A."/>
            <person name="Russo S."/>
            <person name="Salzberg S.L."/>
            <person name="Sanchez-Gracia A."/>
            <person name="Saranga D.J."/>
            <person name="Sato H."/>
            <person name="Schaeffer S.W."/>
            <person name="Schatz M.C."/>
            <person name="Schlenke T."/>
            <person name="Schwartz R."/>
            <person name="Segarra C."/>
            <person name="Singh R.S."/>
            <person name="Sirot L."/>
            <person name="Sirota M."/>
            <person name="Sisneros N.B."/>
            <person name="Smith C.D."/>
            <person name="Smith T.F."/>
            <person name="Spieth J."/>
            <person name="Stage D.E."/>
            <person name="Stark A."/>
            <person name="Stephan W."/>
            <person name="Strausberg R.L."/>
            <person name="Strempel S."/>
            <person name="Sturgill D."/>
            <person name="Sutton G."/>
            <person name="Sutton G.G."/>
            <person name="Tao W."/>
            <person name="Teichmann S."/>
            <person name="Tobari Y.N."/>
            <person name="Tomimura Y."/>
            <person name="Tsolas J.M."/>
            <person name="Valente V.L."/>
            <person name="Venter E."/>
            <person name="Venter J.C."/>
            <person name="Vicario S."/>
            <person name="Vieira F.G."/>
            <person name="Vilella A.J."/>
            <person name="Villasante A."/>
            <person name="Walenz B."/>
            <person name="Wang J."/>
            <person name="Wasserman M."/>
            <person name="Watts T."/>
            <person name="Wilson D."/>
            <person name="Wilson R.K."/>
            <person name="Wing R.A."/>
            <person name="Wolfner M.F."/>
            <person name="Wong A."/>
            <person name="Wong G.K."/>
            <person name="Wu C.I."/>
            <person name="Wu G."/>
            <person name="Yamamoto D."/>
            <person name="Yang H.P."/>
            <person name="Yang S.P."/>
            <person name="Yorke J.A."/>
            <person name="Yoshida K."/>
            <person name="Zdobnov E."/>
            <person name="Zhang P."/>
            <person name="Zhang Y."/>
            <person name="Zimin A.V."/>
            <person name="Baldwin J."/>
            <person name="Abdouelleil A."/>
            <person name="Abdulkadir J."/>
            <person name="Abebe A."/>
            <person name="Abera B."/>
            <person name="Abreu J."/>
            <person name="Acer S.C."/>
            <person name="Aftuck L."/>
            <person name="Alexander A."/>
            <person name="An P."/>
            <person name="Anderson E."/>
            <person name="Anderson S."/>
            <person name="Arachi H."/>
            <person name="Azer M."/>
            <person name="Bachantsang P."/>
            <person name="Barry A."/>
            <person name="Bayul T."/>
            <person name="Berlin A."/>
            <person name="Bessette D."/>
            <person name="Bloom T."/>
            <person name="Blye J."/>
            <person name="Boguslavskiy L."/>
            <person name="Bonnet C."/>
            <person name="Boukhgalter B."/>
            <person name="Bourzgui I."/>
            <person name="Brown A."/>
            <person name="Cahill P."/>
            <person name="Channer S."/>
            <person name="Cheshatsang Y."/>
            <person name="Chuda L."/>
            <person name="Citroen M."/>
            <person name="Collymore A."/>
            <person name="Cooke P."/>
            <person name="Costello M."/>
            <person name="D'Aco K."/>
            <person name="Daza R."/>
            <person name="De Haan G."/>
            <person name="DeGray S."/>
            <person name="DeMaso C."/>
            <person name="Dhargay N."/>
            <person name="Dooley K."/>
            <person name="Dooley E."/>
            <person name="Doricent M."/>
            <person name="Dorje P."/>
            <person name="Dorjee K."/>
            <person name="Dupes A."/>
            <person name="Elong R."/>
            <person name="Falk J."/>
            <person name="Farina A."/>
            <person name="Faro S."/>
            <person name="Ferguson D."/>
            <person name="Fisher S."/>
            <person name="Foley C.D."/>
            <person name="Franke A."/>
            <person name="Friedrich D."/>
            <person name="Gadbois L."/>
            <person name="Gearin G."/>
            <person name="Gearin C.R."/>
            <person name="Giannoukos G."/>
            <person name="Goode T."/>
            <person name="Graham J."/>
            <person name="Grandbois E."/>
            <person name="Grewal S."/>
            <person name="Gyaltsen K."/>
            <person name="Hafez N."/>
            <person name="Hagos B."/>
            <person name="Hall J."/>
            <person name="Henson C."/>
            <person name="Hollinger A."/>
            <person name="Honan T."/>
            <person name="Huard M.D."/>
            <person name="Hughes L."/>
            <person name="Hurhula B."/>
            <person name="Husby M.E."/>
            <person name="Kamat A."/>
            <person name="Kanga B."/>
            <person name="Kashin S."/>
            <person name="Khazanovich D."/>
            <person name="Kisner P."/>
            <person name="Lance K."/>
            <person name="Lara M."/>
            <person name="Lee W."/>
            <person name="Lennon N."/>
            <person name="Letendre F."/>
            <person name="LeVine R."/>
            <person name="Lipovsky A."/>
            <person name="Liu X."/>
            <person name="Liu J."/>
            <person name="Liu S."/>
            <person name="Lokyitsang T."/>
            <person name="Lokyitsang Y."/>
            <person name="Lubonja R."/>
            <person name="Lui A."/>
            <person name="MacDonald P."/>
            <person name="Magnisalis V."/>
            <person name="Maru K."/>
            <person name="Matthews C."/>
            <person name="McCusker W."/>
            <person name="McDonough S."/>
            <person name="Mehta T."/>
            <person name="Meldrim J."/>
            <person name="Meneus L."/>
            <person name="Mihai O."/>
            <person name="Mihalev A."/>
            <person name="Mihova T."/>
            <person name="Mittelman R."/>
            <person name="Mlenga V."/>
            <person name="Montmayeur A."/>
            <person name="Mulrain L."/>
            <person name="Navidi A."/>
            <person name="Naylor J."/>
            <person name="Negash T."/>
            <person name="Nguyen T."/>
            <person name="Nguyen N."/>
            <person name="Nicol R."/>
            <person name="Norbu C."/>
            <person name="Norbu N."/>
            <person name="Novod N."/>
            <person name="O'Neill B."/>
            <person name="Osman S."/>
            <person name="Markiewicz E."/>
            <person name="Oyono O.L."/>
            <person name="Patti C."/>
            <person name="Phunkhang P."/>
            <person name="Pierre F."/>
            <person name="Priest M."/>
            <person name="Raghuraman S."/>
            <person name="Rege F."/>
            <person name="Reyes R."/>
            <person name="Rise C."/>
            <person name="Rogov P."/>
            <person name="Ross K."/>
            <person name="Ryan E."/>
            <person name="Settipalli S."/>
            <person name="Shea T."/>
            <person name="Sherpa N."/>
            <person name="Shi L."/>
            <person name="Shih D."/>
            <person name="Sparrow T."/>
            <person name="Spaulding J."/>
            <person name="Stalker J."/>
            <person name="Stange-Thomann N."/>
            <person name="Stavropoulos S."/>
            <person name="Stone C."/>
            <person name="Strader C."/>
            <person name="Tesfaye S."/>
            <person name="Thomson T."/>
            <person name="Thoulutsang Y."/>
            <person name="Thoulutsang D."/>
            <person name="Topham K."/>
            <person name="Topping I."/>
            <person name="Tsamla T."/>
            <person name="Vassiliev H."/>
            <person name="Vo A."/>
            <person name="Wangchuk T."/>
            <person name="Wangdi T."/>
            <person name="Weiand M."/>
            <person name="Wilkinson J."/>
            <person name="Wilson A."/>
            <person name="Yadav S."/>
            <person name="Young G."/>
            <person name="Yu Q."/>
            <person name="Zembek L."/>
            <person name="Zhong D."/>
            <person name="Zimmer A."/>
            <person name="Zwirko Z."/>
            <person name="Jaffe D.B."/>
            <person name="Alvarez P."/>
            <person name="Brockman W."/>
            <person name="Butler J."/>
            <person name="Chin C."/>
            <person name="Gnerre S."/>
            <person name="Grabherr M."/>
            <person name="Kleber M."/>
            <person name="Mauceli E."/>
            <person name="MacCallum I."/>
        </authorList>
    </citation>
    <scope>NUCLEOTIDE SEQUENCE [LARGE SCALE GENOMIC DNA]</scope>
    <source>
        <strain evidence="2">MSH-3 / Tucson 14011-0111.49</strain>
    </source>
</reference>
<feature type="non-terminal residue" evidence="1">
    <location>
        <position position="1"/>
    </location>
</feature>
<evidence type="ECO:0000313" key="2">
    <source>
        <dbReference type="Proteomes" id="UP000008744"/>
    </source>
</evidence>
<dbReference type="Proteomes" id="UP000008744">
    <property type="component" value="Unassembled WGS sequence"/>
</dbReference>